<keyword evidence="1" id="KW-0812">Transmembrane</keyword>
<feature type="transmembrane region" description="Helical" evidence="1">
    <location>
        <begin position="91"/>
        <end position="109"/>
    </location>
</feature>
<dbReference type="RefSeq" id="WP_390309856.1">
    <property type="nucleotide sequence ID" value="NZ_JBHSNQ010000160.1"/>
</dbReference>
<keyword evidence="1" id="KW-1133">Transmembrane helix</keyword>
<feature type="transmembrane region" description="Helical" evidence="1">
    <location>
        <begin position="130"/>
        <end position="155"/>
    </location>
</feature>
<accession>A0ABW0REJ8</accession>
<evidence type="ECO:0000313" key="3">
    <source>
        <dbReference type="Proteomes" id="UP001595978"/>
    </source>
</evidence>
<feature type="transmembrane region" description="Helical" evidence="1">
    <location>
        <begin position="69"/>
        <end position="85"/>
    </location>
</feature>
<dbReference type="EMBL" id="JBHSNQ010000160">
    <property type="protein sequence ID" value="MFC5542447.1"/>
    <property type="molecule type" value="Genomic_DNA"/>
</dbReference>
<feature type="transmembrane region" description="Helical" evidence="1">
    <location>
        <begin position="193"/>
        <end position="212"/>
    </location>
</feature>
<feature type="transmembrane region" description="Helical" evidence="1">
    <location>
        <begin position="161"/>
        <end position="186"/>
    </location>
</feature>
<evidence type="ECO:0008006" key="4">
    <source>
        <dbReference type="Google" id="ProtNLM"/>
    </source>
</evidence>
<comment type="caution">
    <text evidence="2">The sequence shown here is derived from an EMBL/GenBank/DDBJ whole genome shotgun (WGS) entry which is preliminary data.</text>
</comment>
<proteinExistence type="predicted"/>
<sequence length="256" mass="30493">MEQNKNFEDKLEALLQTYPLPKIHEGDKQETIDVLKTYMPIRRERTIVLMKELIWKAFIDLLWHYKRQLCMTILLMFFIYTVLPLTMEKWLFFIFTSPLPILVIGWHFMNEQTEDMVELECTYKYSFQQILFSKIVAMTISSIVIYTCTVFYMILIHHVELSLSIFRIASLGLTPILLFSLTLLFLSVRYRDVLSWTVIILIWIFFVLLSISTSVGTVLLSINYLVYFVINVVLLALLVYRLVRVWGMERLPYEFH</sequence>
<keyword evidence="3" id="KW-1185">Reference proteome</keyword>
<organism evidence="2 3">
    <name type="scientific">Ureibacillus suwonensis</name>
    <dbReference type="NCBI Taxonomy" id="313007"/>
    <lineage>
        <taxon>Bacteria</taxon>
        <taxon>Bacillati</taxon>
        <taxon>Bacillota</taxon>
        <taxon>Bacilli</taxon>
        <taxon>Bacillales</taxon>
        <taxon>Caryophanaceae</taxon>
        <taxon>Ureibacillus</taxon>
    </lineage>
</organism>
<name>A0ABW0REJ8_9BACL</name>
<keyword evidence="1" id="KW-0472">Membrane</keyword>
<evidence type="ECO:0000313" key="2">
    <source>
        <dbReference type="EMBL" id="MFC5542447.1"/>
    </source>
</evidence>
<protein>
    <recommendedName>
        <fullName evidence="4">ABC-2 type transport system permease protein</fullName>
    </recommendedName>
</protein>
<evidence type="ECO:0000256" key="1">
    <source>
        <dbReference type="SAM" id="Phobius"/>
    </source>
</evidence>
<dbReference type="Proteomes" id="UP001595978">
    <property type="component" value="Unassembled WGS sequence"/>
</dbReference>
<gene>
    <name evidence="2" type="ORF">ACFPOH_12105</name>
</gene>
<reference evidence="3" key="1">
    <citation type="journal article" date="2019" name="Int. J. Syst. Evol. Microbiol.">
        <title>The Global Catalogue of Microorganisms (GCM) 10K type strain sequencing project: providing services to taxonomists for standard genome sequencing and annotation.</title>
        <authorList>
            <consortium name="The Broad Institute Genomics Platform"/>
            <consortium name="The Broad Institute Genome Sequencing Center for Infectious Disease"/>
            <person name="Wu L."/>
            <person name="Ma J."/>
        </authorList>
    </citation>
    <scope>NUCLEOTIDE SEQUENCE [LARGE SCALE GENOMIC DNA]</scope>
    <source>
        <strain evidence="3">CCUG 56331</strain>
    </source>
</reference>
<feature type="transmembrane region" description="Helical" evidence="1">
    <location>
        <begin position="224"/>
        <end position="243"/>
    </location>
</feature>